<evidence type="ECO:0000256" key="1">
    <source>
        <dbReference type="SAM" id="MobiDB-lite"/>
    </source>
</evidence>
<dbReference type="Proteomes" id="UP000075886">
    <property type="component" value="Unassembled WGS sequence"/>
</dbReference>
<evidence type="ECO:0000313" key="2">
    <source>
        <dbReference type="EnsemblMetazoa" id="AFAF020636-PA"/>
    </source>
</evidence>
<reference evidence="3" key="1">
    <citation type="submission" date="2014-01" db="EMBL/GenBank/DDBJ databases">
        <title>The Genome Sequence of Anopheles farauti FAR1 (V2).</title>
        <authorList>
            <consortium name="The Broad Institute Genomics Platform"/>
            <person name="Neafsey D.E."/>
            <person name="Besansky N."/>
            <person name="Howell P."/>
            <person name="Walton C."/>
            <person name="Young S.K."/>
            <person name="Zeng Q."/>
            <person name="Gargeya S."/>
            <person name="Fitzgerald M."/>
            <person name="Haas B."/>
            <person name="Abouelleil A."/>
            <person name="Allen A.W."/>
            <person name="Alvarado L."/>
            <person name="Arachchi H.M."/>
            <person name="Berlin A.M."/>
            <person name="Chapman S.B."/>
            <person name="Gainer-Dewar J."/>
            <person name="Goldberg J."/>
            <person name="Griggs A."/>
            <person name="Gujja S."/>
            <person name="Hansen M."/>
            <person name="Howarth C."/>
            <person name="Imamovic A."/>
            <person name="Ireland A."/>
            <person name="Larimer J."/>
            <person name="McCowan C."/>
            <person name="Murphy C."/>
            <person name="Pearson M."/>
            <person name="Poon T.W."/>
            <person name="Priest M."/>
            <person name="Roberts A."/>
            <person name="Saif S."/>
            <person name="Shea T."/>
            <person name="Sisk P."/>
            <person name="Sykes S."/>
            <person name="Wortman J."/>
            <person name="Nusbaum C."/>
            <person name="Birren B."/>
        </authorList>
    </citation>
    <scope>NUCLEOTIDE SEQUENCE [LARGE SCALE GENOMIC DNA]</scope>
    <source>
        <strain evidence="3">FAR1</strain>
    </source>
</reference>
<feature type="region of interest" description="Disordered" evidence="1">
    <location>
        <begin position="28"/>
        <end position="54"/>
    </location>
</feature>
<dbReference type="AlphaFoldDB" id="A0A182R0M4"/>
<proteinExistence type="predicted"/>
<sequence length="78" mass="8084">MFFEDNIDNAKYCGHLYGLGTPFVANGSNNTTSSGGGGGGVAQPEAESCPASSHANRLRMNAAKRAGEGIVKFINFDS</sequence>
<evidence type="ECO:0000313" key="3">
    <source>
        <dbReference type="Proteomes" id="UP000075886"/>
    </source>
</evidence>
<organism evidence="2 3">
    <name type="scientific">Anopheles farauti</name>
    <dbReference type="NCBI Taxonomy" id="69004"/>
    <lineage>
        <taxon>Eukaryota</taxon>
        <taxon>Metazoa</taxon>
        <taxon>Ecdysozoa</taxon>
        <taxon>Arthropoda</taxon>
        <taxon>Hexapoda</taxon>
        <taxon>Insecta</taxon>
        <taxon>Pterygota</taxon>
        <taxon>Neoptera</taxon>
        <taxon>Endopterygota</taxon>
        <taxon>Diptera</taxon>
        <taxon>Nematocera</taxon>
        <taxon>Culicoidea</taxon>
        <taxon>Culicidae</taxon>
        <taxon>Anophelinae</taxon>
        <taxon>Anopheles</taxon>
    </lineage>
</organism>
<reference evidence="2" key="2">
    <citation type="submission" date="2020-05" db="UniProtKB">
        <authorList>
            <consortium name="EnsemblMetazoa"/>
        </authorList>
    </citation>
    <scope>IDENTIFICATION</scope>
    <source>
        <strain evidence="2">FAR1</strain>
    </source>
</reference>
<keyword evidence="3" id="KW-1185">Reference proteome</keyword>
<dbReference type="EnsemblMetazoa" id="AFAF020636-RA">
    <property type="protein sequence ID" value="AFAF020636-PA"/>
    <property type="gene ID" value="AFAF020636"/>
</dbReference>
<protein>
    <submittedName>
        <fullName evidence="2">Uncharacterized protein</fullName>
    </submittedName>
</protein>
<dbReference type="EMBL" id="AXCN02002109">
    <property type="status" value="NOT_ANNOTATED_CDS"/>
    <property type="molecule type" value="Genomic_DNA"/>
</dbReference>
<name>A0A182R0M4_9DIPT</name>
<accession>A0A182R0M4</accession>
<dbReference type="VEuPathDB" id="VectorBase:AFAF020636"/>
<dbReference type="STRING" id="69004.A0A182R0M4"/>